<evidence type="ECO:0000313" key="2">
    <source>
        <dbReference type="EMBL" id="SFC44024.1"/>
    </source>
</evidence>
<dbReference type="OrthoDB" id="7945401at2"/>
<sequence>MTTTAVTSKQPVDAFWTRVRTALNAMRPVRQPAYGQAAMARSIGMKPKLGALIEEELVAGWGRAAEKHVSLSLLVIEIDRATEYFTAYDKPETDDGVLTVMRAITDALPRVGDSCLRLGRGGFVVVLPDLPVLMARSLAIKITDAVRRQNLAHKESHAGIVTVSLGLAVTNPRGSYDRKFFEAGAEALKKAQRKGIGYLQAVDLRPALERKRAKHKVAKAA</sequence>
<dbReference type="EMBL" id="FOMB01000005">
    <property type="protein sequence ID" value="SFC44024.1"/>
    <property type="molecule type" value="Genomic_DNA"/>
</dbReference>
<reference evidence="2 3" key="1">
    <citation type="submission" date="2016-10" db="EMBL/GenBank/DDBJ databases">
        <authorList>
            <person name="de Groot N.N."/>
        </authorList>
    </citation>
    <scope>NUCLEOTIDE SEQUENCE [LARGE SCALE GENOMIC DNA]</scope>
    <source>
        <strain evidence="2 3">CGMCC 1.10210</strain>
    </source>
</reference>
<feature type="domain" description="GGDEF" evidence="1">
    <location>
        <begin position="69"/>
        <end position="204"/>
    </location>
</feature>
<gene>
    <name evidence="2" type="ORF">SAMN04488059_10584</name>
</gene>
<dbReference type="SMART" id="SM00267">
    <property type="entry name" value="GGDEF"/>
    <property type="match status" value="1"/>
</dbReference>
<evidence type="ECO:0000259" key="1">
    <source>
        <dbReference type="PROSITE" id="PS50887"/>
    </source>
</evidence>
<protein>
    <submittedName>
        <fullName evidence="2">Diguanylate cyclase (GGDEF) domain-containing protein</fullName>
    </submittedName>
</protein>
<dbReference type="NCBIfam" id="TIGR00254">
    <property type="entry name" value="GGDEF"/>
    <property type="match status" value="1"/>
</dbReference>
<dbReference type="InterPro" id="IPR000160">
    <property type="entry name" value="GGDEF_dom"/>
</dbReference>
<dbReference type="Pfam" id="PF00990">
    <property type="entry name" value="GGDEF"/>
    <property type="match status" value="1"/>
</dbReference>
<dbReference type="Gene3D" id="3.30.70.270">
    <property type="match status" value="1"/>
</dbReference>
<dbReference type="SUPFAM" id="SSF55073">
    <property type="entry name" value="Nucleotide cyclase"/>
    <property type="match status" value="1"/>
</dbReference>
<dbReference type="InterPro" id="IPR029787">
    <property type="entry name" value="Nucleotide_cyclase"/>
</dbReference>
<dbReference type="RefSeq" id="WP_046170276.1">
    <property type="nucleotide sequence ID" value="NZ_FOMB01000005.1"/>
</dbReference>
<accession>A0A1I1J667</accession>
<name>A0A1I1J667_9HYPH</name>
<evidence type="ECO:0000313" key="3">
    <source>
        <dbReference type="Proteomes" id="UP000182258"/>
    </source>
</evidence>
<organism evidence="2 3">
    <name type="scientific">Devosia psychrophila</name>
    <dbReference type="NCBI Taxonomy" id="728005"/>
    <lineage>
        <taxon>Bacteria</taxon>
        <taxon>Pseudomonadati</taxon>
        <taxon>Pseudomonadota</taxon>
        <taxon>Alphaproteobacteria</taxon>
        <taxon>Hyphomicrobiales</taxon>
        <taxon>Devosiaceae</taxon>
        <taxon>Devosia</taxon>
    </lineage>
</organism>
<dbReference type="PROSITE" id="PS50887">
    <property type="entry name" value="GGDEF"/>
    <property type="match status" value="1"/>
</dbReference>
<proteinExistence type="predicted"/>
<dbReference type="Proteomes" id="UP000182258">
    <property type="component" value="Unassembled WGS sequence"/>
</dbReference>
<dbReference type="AlphaFoldDB" id="A0A1I1J667"/>
<dbReference type="InterPro" id="IPR043128">
    <property type="entry name" value="Rev_trsase/Diguanyl_cyclase"/>
</dbReference>
<dbReference type="STRING" id="728005.SAMN04488059_10584"/>